<dbReference type="RefSeq" id="XP_004363629.1">
    <property type="nucleotide sequence ID" value="XM_004363572.2"/>
</dbReference>
<dbReference type="GO" id="GO:0005762">
    <property type="term" value="C:mitochondrial large ribosomal subunit"/>
    <property type="evidence" value="ECO:0007669"/>
    <property type="project" value="InterPro"/>
</dbReference>
<evidence type="ECO:0000256" key="3">
    <source>
        <dbReference type="ARBA" id="ARBA00022946"/>
    </source>
</evidence>
<evidence type="ECO:0000256" key="6">
    <source>
        <dbReference type="ARBA" id="ARBA00023274"/>
    </source>
</evidence>
<dbReference type="PhylomeDB" id="A0A0D2WQ96"/>
<protein>
    <recommendedName>
        <fullName evidence="7">Large ribosomal subunit protein mL52</fullName>
    </recommendedName>
    <alternativeName>
        <fullName evidence="8">39S ribosomal protein L52, mitochondrial</fullName>
    </alternativeName>
</protein>
<keyword evidence="6" id="KW-0687">Ribonucleoprotein</keyword>
<dbReference type="GO" id="GO:0003735">
    <property type="term" value="F:structural constituent of ribosome"/>
    <property type="evidence" value="ECO:0007669"/>
    <property type="project" value="InterPro"/>
</dbReference>
<dbReference type="InterPro" id="IPR034596">
    <property type="entry name" value="Ribosomal_mL52"/>
</dbReference>
<dbReference type="AlphaFoldDB" id="A0A0D2WQ96"/>
<sequence>MRFAAVRLACSASASACAPASAAAARHIHLSAASSAGRNVRLSLGMSRSGNEFGVLTDGPDWTSTDGKVANPVSEAQAKRIKYHSDIYRAILAMTRKMSMLKLLPDKQLPAPFEIERAQQALAQPFAVLKNVPGSRPTTLLRSVEDSYRSRRPKPAPAGEQAPARPARKARVTLAAAPGTAPNARQ</sequence>
<organism evidence="10 11">
    <name type="scientific">Capsaspora owczarzaki (strain ATCC 30864)</name>
    <dbReference type="NCBI Taxonomy" id="595528"/>
    <lineage>
        <taxon>Eukaryota</taxon>
        <taxon>Filasterea</taxon>
        <taxon>Capsaspora</taxon>
    </lineage>
</organism>
<evidence type="ECO:0000313" key="11">
    <source>
        <dbReference type="Proteomes" id="UP000008743"/>
    </source>
</evidence>
<dbReference type="PANTHER" id="PTHR34090:SF1">
    <property type="entry name" value="LARGE RIBOSOMAL SUBUNIT PROTEIN ML52"/>
    <property type="match status" value="1"/>
</dbReference>
<dbReference type="Pfam" id="PF18699">
    <property type="entry name" value="MRPL52"/>
    <property type="match status" value="1"/>
</dbReference>
<dbReference type="OrthoDB" id="10249237at2759"/>
<evidence type="ECO:0000256" key="2">
    <source>
        <dbReference type="ARBA" id="ARBA00007232"/>
    </source>
</evidence>
<comment type="similarity">
    <text evidence="2">Belongs to the mitochondrion-specific ribosomal protein mL52 family.</text>
</comment>
<gene>
    <name evidence="10" type="ORF">CAOG_003901</name>
</gene>
<dbReference type="GO" id="GO:0032543">
    <property type="term" value="P:mitochondrial translation"/>
    <property type="evidence" value="ECO:0007669"/>
    <property type="project" value="InterPro"/>
</dbReference>
<evidence type="ECO:0000256" key="4">
    <source>
        <dbReference type="ARBA" id="ARBA00022980"/>
    </source>
</evidence>
<name>A0A0D2WQ96_CAPO3</name>
<evidence type="ECO:0000256" key="1">
    <source>
        <dbReference type="ARBA" id="ARBA00004173"/>
    </source>
</evidence>
<dbReference type="InParanoid" id="A0A0D2WQ96"/>
<keyword evidence="11" id="KW-1185">Reference proteome</keyword>
<dbReference type="EMBL" id="KE346364">
    <property type="protein sequence ID" value="KJE93053.1"/>
    <property type="molecule type" value="Genomic_DNA"/>
</dbReference>
<dbReference type="PANTHER" id="PTHR34090">
    <property type="entry name" value="39S RIBOSOMAL PROTEIN L52, MITOCHONDRIAL"/>
    <property type="match status" value="1"/>
</dbReference>
<keyword evidence="3" id="KW-0809">Transit peptide</keyword>
<accession>A0A0D2WQ96</accession>
<reference evidence="11" key="1">
    <citation type="submission" date="2011-02" db="EMBL/GenBank/DDBJ databases">
        <title>The Genome Sequence of Capsaspora owczarzaki ATCC 30864.</title>
        <authorList>
            <person name="Russ C."/>
            <person name="Cuomo C."/>
            <person name="Burger G."/>
            <person name="Gray M.W."/>
            <person name="Holland P.W.H."/>
            <person name="King N."/>
            <person name="Lang F.B.F."/>
            <person name="Roger A.J."/>
            <person name="Ruiz-Trillo I."/>
            <person name="Young S.K."/>
            <person name="Zeng Q."/>
            <person name="Gargeya S."/>
            <person name="Alvarado L."/>
            <person name="Berlin A."/>
            <person name="Chapman S.B."/>
            <person name="Chen Z."/>
            <person name="Freedman E."/>
            <person name="Gellesch M."/>
            <person name="Goldberg J."/>
            <person name="Griggs A."/>
            <person name="Gujja S."/>
            <person name="Heilman E."/>
            <person name="Heiman D."/>
            <person name="Howarth C."/>
            <person name="Mehta T."/>
            <person name="Neiman D."/>
            <person name="Pearson M."/>
            <person name="Roberts A."/>
            <person name="Saif S."/>
            <person name="Shea T."/>
            <person name="Shenoy N."/>
            <person name="Sisk P."/>
            <person name="Stolte C."/>
            <person name="Sykes S."/>
            <person name="White J."/>
            <person name="Yandava C."/>
            <person name="Haas B."/>
            <person name="Nusbaum C."/>
            <person name="Birren B."/>
        </authorList>
    </citation>
    <scope>NUCLEOTIDE SEQUENCE</scope>
    <source>
        <strain evidence="11">ATCC 30864</strain>
    </source>
</reference>
<keyword evidence="4" id="KW-0689">Ribosomal protein</keyword>
<evidence type="ECO:0000256" key="7">
    <source>
        <dbReference type="ARBA" id="ARBA00035181"/>
    </source>
</evidence>
<comment type="subcellular location">
    <subcellularLocation>
        <location evidence="1">Mitochondrion</location>
    </subcellularLocation>
</comment>
<keyword evidence="5" id="KW-0496">Mitochondrion</keyword>
<evidence type="ECO:0000256" key="5">
    <source>
        <dbReference type="ARBA" id="ARBA00023128"/>
    </source>
</evidence>
<proteinExistence type="inferred from homology"/>
<dbReference type="Proteomes" id="UP000008743">
    <property type="component" value="Unassembled WGS sequence"/>
</dbReference>
<feature type="region of interest" description="Disordered" evidence="9">
    <location>
        <begin position="134"/>
        <end position="186"/>
    </location>
</feature>
<evidence type="ECO:0000256" key="8">
    <source>
        <dbReference type="ARBA" id="ARBA00035425"/>
    </source>
</evidence>
<evidence type="ECO:0000313" key="10">
    <source>
        <dbReference type="EMBL" id="KJE93053.1"/>
    </source>
</evidence>
<evidence type="ECO:0000256" key="9">
    <source>
        <dbReference type="SAM" id="MobiDB-lite"/>
    </source>
</evidence>